<proteinExistence type="predicted"/>
<sequence>MIKKYGSCPFARTGWLAIYKTELVRAVESLLSPLGWDRSKIRREHSSGTRRDRNAGVNGVCDH</sequence>
<protein>
    <submittedName>
        <fullName evidence="2">Uncharacterized protein</fullName>
    </submittedName>
</protein>
<accession>A0A498KTI1</accession>
<evidence type="ECO:0000313" key="2">
    <source>
        <dbReference type="EMBL" id="RXK48018.1"/>
    </source>
</evidence>
<feature type="region of interest" description="Disordered" evidence="1">
    <location>
        <begin position="43"/>
        <end position="63"/>
    </location>
</feature>
<dbReference type="Proteomes" id="UP000289691">
    <property type="component" value="Unassembled WGS sequence"/>
</dbReference>
<feature type="compositionally biased region" description="Basic and acidic residues" evidence="1">
    <location>
        <begin position="44"/>
        <end position="54"/>
    </location>
</feature>
<comment type="caution">
    <text evidence="2">The sequence shown here is derived from an EMBL/GenBank/DDBJ whole genome shotgun (WGS) entry which is preliminary data.</text>
</comment>
<keyword evidence="3" id="KW-1185">Reference proteome</keyword>
<reference evidence="2 3" key="1">
    <citation type="submission" date="2019-01" db="EMBL/GenBank/DDBJ databases">
        <title>Halorientalis sp. F13-25 a new haloarchaeum isolated from hypersaline water.</title>
        <authorList>
            <person name="Ana D.-V."/>
            <person name="Cristina S.-P."/>
            <person name="Antonio V."/>
        </authorList>
    </citation>
    <scope>NUCLEOTIDE SEQUENCE [LARGE SCALE GENOMIC DNA]</scope>
    <source>
        <strain evidence="2 3">F13-25</strain>
    </source>
</reference>
<organism evidence="2 3">
    <name type="scientific">Halorientalis pallida</name>
    <dbReference type="NCBI Taxonomy" id="2479928"/>
    <lineage>
        <taxon>Archaea</taxon>
        <taxon>Methanobacteriati</taxon>
        <taxon>Methanobacteriota</taxon>
        <taxon>Stenosarchaea group</taxon>
        <taxon>Halobacteria</taxon>
        <taxon>Halobacteriales</taxon>
        <taxon>Haloarculaceae</taxon>
        <taxon>Halorientalis</taxon>
    </lineage>
</organism>
<name>A0A498KTI1_9EURY</name>
<gene>
    <name evidence="2" type="ORF">EAF64_15430</name>
</gene>
<evidence type="ECO:0000313" key="3">
    <source>
        <dbReference type="Proteomes" id="UP000289691"/>
    </source>
</evidence>
<evidence type="ECO:0000256" key="1">
    <source>
        <dbReference type="SAM" id="MobiDB-lite"/>
    </source>
</evidence>
<dbReference type="EMBL" id="RDFA01000005">
    <property type="protein sequence ID" value="RXK48018.1"/>
    <property type="molecule type" value="Genomic_DNA"/>
</dbReference>
<dbReference type="AlphaFoldDB" id="A0A498KTI1"/>